<feature type="compositionally biased region" description="Basic and acidic residues" evidence="4">
    <location>
        <begin position="1"/>
        <end position="26"/>
    </location>
</feature>
<reference evidence="7" key="1">
    <citation type="journal article" date="2019" name="Int. J. Syst. Evol. Microbiol.">
        <title>The Global Catalogue of Microorganisms (GCM) 10K type strain sequencing project: providing services to taxonomists for standard genome sequencing and annotation.</title>
        <authorList>
            <consortium name="The Broad Institute Genomics Platform"/>
            <consortium name="The Broad Institute Genome Sequencing Center for Infectious Disease"/>
            <person name="Wu L."/>
            <person name="Ma J."/>
        </authorList>
    </citation>
    <scope>NUCLEOTIDE SEQUENCE [LARGE SCALE GENOMIC DNA]</scope>
    <source>
        <strain evidence="7">JCM 18961</strain>
    </source>
</reference>
<evidence type="ECO:0000256" key="1">
    <source>
        <dbReference type="ARBA" id="ARBA00022603"/>
    </source>
</evidence>
<keyword evidence="2" id="KW-0808">Transferase</keyword>
<feature type="domain" description="Methyltransferase" evidence="5">
    <location>
        <begin position="66"/>
        <end position="157"/>
    </location>
</feature>
<dbReference type="Gene3D" id="3.40.50.150">
    <property type="entry name" value="Vaccinia Virus protein VP39"/>
    <property type="match status" value="1"/>
</dbReference>
<dbReference type="InterPro" id="IPR041698">
    <property type="entry name" value="Methyltransf_25"/>
</dbReference>
<comment type="caution">
    <text evidence="6">The sequence shown here is derived from an EMBL/GenBank/DDBJ whole genome shotgun (WGS) entry which is preliminary data.</text>
</comment>
<dbReference type="InterPro" id="IPR029063">
    <property type="entry name" value="SAM-dependent_MTases_sf"/>
</dbReference>
<keyword evidence="3" id="KW-0949">S-adenosyl-L-methionine</keyword>
<evidence type="ECO:0000256" key="3">
    <source>
        <dbReference type="ARBA" id="ARBA00022691"/>
    </source>
</evidence>
<dbReference type="PANTHER" id="PTHR43464">
    <property type="entry name" value="METHYLTRANSFERASE"/>
    <property type="match status" value="1"/>
</dbReference>
<dbReference type="GO" id="GO:0032259">
    <property type="term" value="P:methylation"/>
    <property type="evidence" value="ECO:0007669"/>
    <property type="project" value="UniProtKB-KW"/>
</dbReference>
<evidence type="ECO:0000313" key="6">
    <source>
        <dbReference type="EMBL" id="GAA4729695.1"/>
    </source>
</evidence>
<dbReference type="EMBL" id="BAABLO010000012">
    <property type="protein sequence ID" value="GAA4729695.1"/>
    <property type="molecule type" value="Genomic_DNA"/>
</dbReference>
<name>A0ABP8YLW8_9MICO</name>
<dbReference type="CDD" id="cd02440">
    <property type="entry name" value="AdoMet_MTases"/>
    <property type="match status" value="1"/>
</dbReference>
<dbReference type="GO" id="GO:0008168">
    <property type="term" value="F:methyltransferase activity"/>
    <property type="evidence" value="ECO:0007669"/>
    <property type="project" value="UniProtKB-KW"/>
</dbReference>
<dbReference type="Pfam" id="PF13649">
    <property type="entry name" value="Methyltransf_25"/>
    <property type="match status" value="1"/>
</dbReference>
<proteinExistence type="predicted"/>
<sequence length="228" mass="24338">MTDAGEHRHDHERHDHERHDHDRHDGLGPGGEDWDERYRAAEQVWSGNPNGALLAEAADLAPARALDVGCGEGADAVWLARGGWDVTALDVSTVALERAARHARDAGVTVRWVHSGLLEAGFPMGSFDLVSAQYPALPSTGGKDAERALAALVAPGGTLLVVHHAHNLETAHEHGFDPAEYVAPADVAAVLDGDWAVEVDEVRPRAVPASGGGTHHSHDVVLRARRLR</sequence>
<keyword evidence="7" id="KW-1185">Reference proteome</keyword>
<feature type="region of interest" description="Disordered" evidence="4">
    <location>
        <begin position="1"/>
        <end position="34"/>
    </location>
</feature>
<evidence type="ECO:0000256" key="2">
    <source>
        <dbReference type="ARBA" id="ARBA00022679"/>
    </source>
</evidence>
<evidence type="ECO:0000259" key="5">
    <source>
        <dbReference type="Pfam" id="PF13649"/>
    </source>
</evidence>
<gene>
    <name evidence="6" type="ORF">GCM10025782_30850</name>
</gene>
<evidence type="ECO:0000313" key="7">
    <source>
        <dbReference type="Proteomes" id="UP001500556"/>
    </source>
</evidence>
<evidence type="ECO:0000256" key="4">
    <source>
        <dbReference type="SAM" id="MobiDB-lite"/>
    </source>
</evidence>
<accession>A0ABP8YLW8</accession>
<dbReference type="RefSeq" id="WP_345504689.1">
    <property type="nucleotide sequence ID" value="NZ_BAABLO010000012.1"/>
</dbReference>
<organism evidence="6 7">
    <name type="scientific">Pedococcus ginsenosidimutans</name>
    <dbReference type="NCBI Taxonomy" id="490570"/>
    <lineage>
        <taxon>Bacteria</taxon>
        <taxon>Bacillati</taxon>
        <taxon>Actinomycetota</taxon>
        <taxon>Actinomycetes</taxon>
        <taxon>Micrococcales</taxon>
        <taxon>Intrasporangiaceae</taxon>
        <taxon>Pedococcus</taxon>
    </lineage>
</organism>
<keyword evidence="1 6" id="KW-0489">Methyltransferase</keyword>
<dbReference type="Proteomes" id="UP001500556">
    <property type="component" value="Unassembled WGS sequence"/>
</dbReference>
<protein>
    <submittedName>
        <fullName evidence="6">Class I SAM-dependent methyltransferase</fullName>
    </submittedName>
</protein>
<dbReference type="PANTHER" id="PTHR43464:SF19">
    <property type="entry name" value="UBIQUINONE BIOSYNTHESIS O-METHYLTRANSFERASE, MITOCHONDRIAL"/>
    <property type="match status" value="1"/>
</dbReference>
<dbReference type="SUPFAM" id="SSF53335">
    <property type="entry name" value="S-adenosyl-L-methionine-dependent methyltransferases"/>
    <property type="match status" value="1"/>
</dbReference>